<keyword evidence="4" id="KW-1185">Reference proteome</keyword>
<sequence>MMESQKPSSSFNESGIYFFNDDSNAVFVDPVRVLNRSYNRFNVSPSTYYLRSFESPRSEPLSTTVTASDQQPKRKRKRNKKKEPPPLNAREQIANRRHQEVRPLLLKAHESLLQCTEMLDVLRTLRNDSCGCSKREHESVEHSFIELAQEMPLLEVTLNMPQHEPHQRLIDINDDFPSVQFCEQIVLPAFNNLVANDTEDDAVAEILNSQYIVPRQSCFYMSDLGQIRNLIPANADSGFNLIVVDPPWENASAYQKSRYPTLPNRYFLSIPIKQLTHTDGALVALWVTNREKLRSFVEEELFPAWGVGYAATFYWLKVISEFFHLLALIACDAIPNSGEGQWILDW</sequence>
<dbReference type="InterPro" id="IPR007757">
    <property type="entry name" value="MT-A70-like"/>
</dbReference>
<dbReference type="PANTHER" id="PTHR12829">
    <property type="entry name" value="N6-ADENOSINE-METHYLTRANSFERASE"/>
    <property type="match status" value="1"/>
</dbReference>
<dbReference type="PANTHER" id="PTHR12829:SF4">
    <property type="entry name" value="N(6)-ADENINE-SPECIFIC METHYLTRANSFERASE METTL4"/>
    <property type="match status" value="1"/>
</dbReference>
<comment type="similarity">
    <text evidence="1">Belongs to the MT-A70-like family.</text>
</comment>
<feature type="region of interest" description="Disordered" evidence="2">
    <location>
        <begin position="59"/>
        <end position="95"/>
    </location>
</feature>
<evidence type="ECO:0000256" key="1">
    <source>
        <dbReference type="PROSITE-ProRule" id="PRU00489"/>
    </source>
</evidence>
<evidence type="ECO:0008006" key="5">
    <source>
        <dbReference type="Google" id="ProtNLM"/>
    </source>
</evidence>
<feature type="compositionally biased region" description="Polar residues" evidence="2">
    <location>
        <begin position="60"/>
        <end position="70"/>
    </location>
</feature>
<evidence type="ECO:0000313" key="4">
    <source>
        <dbReference type="Proteomes" id="UP001341840"/>
    </source>
</evidence>
<evidence type="ECO:0000256" key="2">
    <source>
        <dbReference type="SAM" id="MobiDB-lite"/>
    </source>
</evidence>
<protein>
    <recommendedName>
        <fullName evidence="5">Methyltransferase-like protein 2</fullName>
    </recommendedName>
</protein>
<reference evidence="3 4" key="1">
    <citation type="journal article" date="2023" name="Plants (Basel)">
        <title>Bridging the Gap: Combining Genomics and Transcriptomics Approaches to Understand Stylosanthes scabra, an Orphan Legume from the Brazilian Caatinga.</title>
        <authorList>
            <person name="Ferreira-Neto J.R.C."/>
            <person name="da Silva M.D."/>
            <person name="Binneck E."/>
            <person name="de Melo N.F."/>
            <person name="da Silva R.H."/>
            <person name="de Melo A.L.T.M."/>
            <person name="Pandolfi V."/>
            <person name="Bustamante F.O."/>
            <person name="Brasileiro-Vidal A.C."/>
            <person name="Benko-Iseppon A.M."/>
        </authorList>
    </citation>
    <scope>NUCLEOTIDE SEQUENCE [LARGE SCALE GENOMIC DNA]</scope>
    <source>
        <tissue evidence="3">Leaves</tissue>
    </source>
</reference>
<dbReference type="PROSITE" id="PS51143">
    <property type="entry name" value="MT_A70"/>
    <property type="match status" value="1"/>
</dbReference>
<dbReference type="Proteomes" id="UP001341840">
    <property type="component" value="Unassembled WGS sequence"/>
</dbReference>
<organism evidence="3 4">
    <name type="scientific">Stylosanthes scabra</name>
    <dbReference type="NCBI Taxonomy" id="79078"/>
    <lineage>
        <taxon>Eukaryota</taxon>
        <taxon>Viridiplantae</taxon>
        <taxon>Streptophyta</taxon>
        <taxon>Embryophyta</taxon>
        <taxon>Tracheophyta</taxon>
        <taxon>Spermatophyta</taxon>
        <taxon>Magnoliopsida</taxon>
        <taxon>eudicotyledons</taxon>
        <taxon>Gunneridae</taxon>
        <taxon>Pentapetalae</taxon>
        <taxon>rosids</taxon>
        <taxon>fabids</taxon>
        <taxon>Fabales</taxon>
        <taxon>Fabaceae</taxon>
        <taxon>Papilionoideae</taxon>
        <taxon>50 kb inversion clade</taxon>
        <taxon>dalbergioids sensu lato</taxon>
        <taxon>Dalbergieae</taxon>
        <taxon>Pterocarpus clade</taxon>
        <taxon>Stylosanthes</taxon>
    </lineage>
</organism>
<evidence type="ECO:0000313" key="3">
    <source>
        <dbReference type="EMBL" id="MED6119070.1"/>
    </source>
</evidence>
<dbReference type="PROSITE" id="PS00092">
    <property type="entry name" value="N6_MTASE"/>
    <property type="match status" value="1"/>
</dbReference>
<name>A0ABU6R617_9FABA</name>
<gene>
    <name evidence="3" type="ORF">PIB30_008584</name>
</gene>
<comment type="caution">
    <text evidence="3">The sequence shown here is derived from an EMBL/GenBank/DDBJ whole genome shotgun (WGS) entry which is preliminary data.</text>
</comment>
<dbReference type="InterPro" id="IPR002052">
    <property type="entry name" value="DNA_methylase_N6_adenine_CS"/>
</dbReference>
<proteinExistence type="inferred from homology"/>
<accession>A0ABU6R617</accession>
<dbReference type="Pfam" id="PF05063">
    <property type="entry name" value="MT-A70"/>
    <property type="match status" value="1"/>
</dbReference>
<dbReference type="EMBL" id="JASCZI010030227">
    <property type="protein sequence ID" value="MED6119070.1"/>
    <property type="molecule type" value="Genomic_DNA"/>
</dbReference>